<comment type="cofactor">
    <cofactor evidence="1">
        <name>pyridoxal 5'-phosphate</name>
        <dbReference type="ChEBI" id="CHEBI:597326"/>
    </cofactor>
</comment>
<evidence type="ECO:0000256" key="13">
    <source>
        <dbReference type="ARBA" id="ARBA00049229"/>
    </source>
</evidence>
<dbReference type="GO" id="GO:0004084">
    <property type="term" value="F:branched-chain-amino-acid transaminase activity"/>
    <property type="evidence" value="ECO:0007669"/>
    <property type="project" value="UniProtKB-EC"/>
</dbReference>
<dbReference type="FunFam" id="3.20.10.10:FF:000002">
    <property type="entry name" value="D-alanine aminotransferase"/>
    <property type="match status" value="1"/>
</dbReference>
<dbReference type="SUPFAM" id="SSF56752">
    <property type="entry name" value="D-aminoacid aminotransferase-like PLP-dependent enzymes"/>
    <property type="match status" value="1"/>
</dbReference>
<reference evidence="14 15" key="1">
    <citation type="submission" date="2019-03" db="EMBL/GenBank/DDBJ databases">
        <title>Genomic Encyclopedia of Type Strains, Phase IV (KMG-IV): sequencing the most valuable type-strain genomes for metagenomic binning, comparative biology and taxonomic classification.</title>
        <authorList>
            <person name="Goeker M."/>
        </authorList>
    </citation>
    <scope>NUCLEOTIDE SEQUENCE [LARGE SCALE GENOMIC DNA]</scope>
    <source>
        <strain evidence="14 15">DSM 101688</strain>
    </source>
</reference>
<comment type="catalytic activity">
    <reaction evidence="12">
        <text>L-isoleucine + 2-oxoglutarate = (S)-3-methyl-2-oxopentanoate + L-glutamate</text>
        <dbReference type="Rhea" id="RHEA:24801"/>
        <dbReference type="ChEBI" id="CHEBI:16810"/>
        <dbReference type="ChEBI" id="CHEBI:29985"/>
        <dbReference type="ChEBI" id="CHEBI:35146"/>
        <dbReference type="ChEBI" id="CHEBI:58045"/>
        <dbReference type="EC" id="2.6.1.42"/>
    </reaction>
</comment>
<dbReference type="EC" id="2.6.1.42" evidence="7"/>
<keyword evidence="9" id="KW-0663">Pyridoxal phosphate</keyword>
<dbReference type="GO" id="GO:0005829">
    <property type="term" value="C:cytosol"/>
    <property type="evidence" value="ECO:0007669"/>
    <property type="project" value="TreeGrafter"/>
</dbReference>
<sequence>MALFAYVNGRYELQRGAGVHIEDRGYQFADGVYEVIAVQNGRLIDEVGHLDRLERSLSALEIAAPMDRAPLGLIMRRLLEKNRIDNGMIYLQITRGVAPRNHAFPEGMKPSIVMTARRLKPFSRSHFRQGVCVITRPDTRWKRCDIKSISLLPNILSKQEAVRSGAFEAWLVDDAGNITEGASSNAWIVTGDARVVTRDAGGAILNGITRQRIIALARENGLSLEERPFSLEEATEAAEAFTTSSTALLRPVVKIDDRVIADGEPGPFSLKLLDLYAAHMERGGEAP</sequence>
<evidence type="ECO:0000256" key="5">
    <source>
        <dbReference type="ARBA" id="ARBA00005072"/>
    </source>
</evidence>
<comment type="pathway">
    <text evidence="4">Amino-acid biosynthesis; L-valine biosynthesis; L-valine from pyruvate: step 4/4.</text>
</comment>
<evidence type="ECO:0000256" key="2">
    <source>
        <dbReference type="ARBA" id="ARBA00003109"/>
    </source>
</evidence>
<evidence type="ECO:0000256" key="12">
    <source>
        <dbReference type="ARBA" id="ARBA00048798"/>
    </source>
</evidence>
<dbReference type="Pfam" id="PF01063">
    <property type="entry name" value="Aminotran_4"/>
    <property type="match status" value="1"/>
</dbReference>
<evidence type="ECO:0000256" key="7">
    <source>
        <dbReference type="ARBA" id="ARBA00013053"/>
    </source>
</evidence>
<dbReference type="CDD" id="cd01558">
    <property type="entry name" value="D-AAT_like"/>
    <property type="match status" value="1"/>
</dbReference>
<keyword evidence="15" id="KW-1185">Reference proteome</keyword>
<comment type="caution">
    <text evidence="14">The sequence shown here is derived from an EMBL/GenBank/DDBJ whole genome shotgun (WGS) entry which is preliminary data.</text>
</comment>
<evidence type="ECO:0000313" key="14">
    <source>
        <dbReference type="EMBL" id="TCS61219.1"/>
    </source>
</evidence>
<dbReference type="PANTHER" id="PTHR42743:SF11">
    <property type="entry name" value="AMINODEOXYCHORISMATE LYASE"/>
    <property type="match status" value="1"/>
</dbReference>
<evidence type="ECO:0000256" key="10">
    <source>
        <dbReference type="ARBA" id="ARBA00023304"/>
    </source>
</evidence>
<comment type="pathway">
    <text evidence="3">Amino-acid biosynthesis; L-isoleucine biosynthesis; L-isoleucine from 2-oxobutanoate: step 4/4.</text>
</comment>
<dbReference type="RefSeq" id="WP_132939523.1">
    <property type="nucleotide sequence ID" value="NZ_CP119676.1"/>
</dbReference>
<evidence type="ECO:0000256" key="4">
    <source>
        <dbReference type="ARBA" id="ARBA00004931"/>
    </source>
</evidence>
<dbReference type="GO" id="GO:0009082">
    <property type="term" value="P:branched-chain amino acid biosynthetic process"/>
    <property type="evidence" value="ECO:0007669"/>
    <property type="project" value="UniProtKB-KW"/>
</dbReference>
<dbReference type="GO" id="GO:0008652">
    <property type="term" value="P:amino acid biosynthetic process"/>
    <property type="evidence" value="ECO:0007669"/>
    <property type="project" value="UniProtKB-ARBA"/>
</dbReference>
<comment type="catalytic activity">
    <reaction evidence="13">
        <text>L-leucine + 2-oxoglutarate = 4-methyl-2-oxopentanoate + L-glutamate</text>
        <dbReference type="Rhea" id="RHEA:18321"/>
        <dbReference type="ChEBI" id="CHEBI:16810"/>
        <dbReference type="ChEBI" id="CHEBI:17865"/>
        <dbReference type="ChEBI" id="CHEBI:29985"/>
        <dbReference type="ChEBI" id="CHEBI:57427"/>
        <dbReference type="EC" id="2.6.1.42"/>
    </reaction>
</comment>
<comment type="function">
    <text evidence="2">Acts on leucine, isoleucine and valine.</text>
</comment>
<comment type="catalytic activity">
    <reaction evidence="11">
        <text>L-valine + 2-oxoglutarate = 3-methyl-2-oxobutanoate + L-glutamate</text>
        <dbReference type="Rhea" id="RHEA:24813"/>
        <dbReference type="ChEBI" id="CHEBI:11851"/>
        <dbReference type="ChEBI" id="CHEBI:16810"/>
        <dbReference type="ChEBI" id="CHEBI:29985"/>
        <dbReference type="ChEBI" id="CHEBI:57762"/>
        <dbReference type="EC" id="2.6.1.42"/>
    </reaction>
</comment>
<dbReference type="InterPro" id="IPR050571">
    <property type="entry name" value="Class-IV_PLP-Dep_Aminotrnsfr"/>
</dbReference>
<evidence type="ECO:0000313" key="15">
    <source>
        <dbReference type="Proteomes" id="UP000295304"/>
    </source>
</evidence>
<dbReference type="AlphaFoldDB" id="A0A4R3J5Q0"/>
<dbReference type="EMBL" id="SLZW01000008">
    <property type="protein sequence ID" value="TCS61219.1"/>
    <property type="molecule type" value="Genomic_DNA"/>
</dbReference>
<dbReference type="InterPro" id="IPR043132">
    <property type="entry name" value="BCAT-like_C"/>
</dbReference>
<dbReference type="Proteomes" id="UP000295304">
    <property type="component" value="Unassembled WGS sequence"/>
</dbReference>
<comment type="pathway">
    <text evidence="5">Amino-acid biosynthesis; L-leucine biosynthesis; L-leucine from 3-methyl-2-oxobutanoate: step 4/4.</text>
</comment>
<dbReference type="PANTHER" id="PTHR42743">
    <property type="entry name" value="AMINO-ACID AMINOTRANSFERASE"/>
    <property type="match status" value="1"/>
</dbReference>
<keyword evidence="10" id="KW-0100">Branched-chain amino acid biosynthesis</keyword>
<comment type="similarity">
    <text evidence="6">Belongs to the class-IV pyridoxal-phosphate-dependent aminotransferase family.</text>
</comment>
<evidence type="ECO:0000256" key="8">
    <source>
        <dbReference type="ARBA" id="ARBA00014472"/>
    </source>
</evidence>
<dbReference type="InterPro" id="IPR036038">
    <property type="entry name" value="Aminotransferase-like"/>
</dbReference>
<dbReference type="Gene3D" id="3.30.470.10">
    <property type="match status" value="1"/>
</dbReference>
<dbReference type="OrthoDB" id="9805628at2"/>
<evidence type="ECO:0000256" key="1">
    <source>
        <dbReference type="ARBA" id="ARBA00001933"/>
    </source>
</evidence>
<accession>A0A4R3J5Q0</accession>
<dbReference type="Gene3D" id="3.20.10.10">
    <property type="entry name" value="D-amino Acid Aminotransferase, subunit A, domain 2"/>
    <property type="match status" value="1"/>
</dbReference>
<dbReference type="InterPro" id="IPR043131">
    <property type="entry name" value="BCAT-like_N"/>
</dbReference>
<dbReference type="InterPro" id="IPR001544">
    <property type="entry name" value="Aminotrans_IV"/>
</dbReference>
<name>A0A4R3J5Q0_9PROT</name>
<keyword evidence="10" id="KW-0028">Amino-acid biosynthesis</keyword>
<proteinExistence type="inferred from homology"/>
<dbReference type="NCBIfam" id="NF005209">
    <property type="entry name" value="PRK06680.1"/>
    <property type="match status" value="1"/>
</dbReference>
<evidence type="ECO:0000256" key="11">
    <source>
        <dbReference type="ARBA" id="ARBA00048212"/>
    </source>
</evidence>
<organism evidence="14 15">
    <name type="scientific">Varunaivibrio sulfuroxidans</name>
    <dbReference type="NCBI Taxonomy" id="1773489"/>
    <lineage>
        <taxon>Bacteria</taxon>
        <taxon>Pseudomonadati</taxon>
        <taxon>Pseudomonadota</taxon>
        <taxon>Alphaproteobacteria</taxon>
        <taxon>Rhodospirillales</taxon>
        <taxon>Magnetovibrionaceae</taxon>
        <taxon>Varunaivibrio</taxon>
    </lineage>
</organism>
<evidence type="ECO:0000256" key="6">
    <source>
        <dbReference type="ARBA" id="ARBA00009320"/>
    </source>
</evidence>
<gene>
    <name evidence="14" type="ORF">EDD55_10817</name>
</gene>
<evidence type="ECO:0000256" key="3">
    <source>
        <dbReference type="ARBA" id="ARBA00004824"/>
    </source>
</evidence>
<protein>
    <recommendedName>
        <fullName evidence="8">Probable branched-chain-amino-acid aminotransferase</fullName>
        <ecNumber evidence="7">2.6.1.42</ecNumber>
    </recommendedName>
</protein>
<evidence type="ECO:0000256" key="9">
    <source>
        <dbReference type="ARBA" id="ARBA00022898"/>
    </source>
</evidence>